<feature type="transmembrane region" description="Helical" evidence="6">
    <location>
        <begin position="312"/>
        <end position="331"/>
    </location>
</feature>
<feature type="transmembrane region" description="Helical" evidence="6">
    <location>
        <begin position="212"/>
        <end position="229"/>
    </location>
</feature>
<feature type="transmembrane region" description="Helical" evidence="6">
    <location>
        <begin position="434"/>
        <end position="454"/>
    </location>
</feature>
<dbReference type="SUPFAM" id="SSF103473">
    <property type="entry name" value="MFS general substrate transporter"/>
    <property type="match status" value="1"/>
</dbReference>
<keyword evidence="2" id="KW-0813">Transport</keyword>
<evidence type="ECO:0000256" key="4">
    <source>
        <dbReference type="ARBA" id="ARBA00022989"/>
    </source>
</evidence>
<dbReference type="AlphaFoldDB" id="A0AAU8DN66"/>
<keyword evidence="5 6" id="KW-0472">Membrane</keyword>
<keyword evidence="3 6" id="KW-0812">Transmembrane</keyword>
<feature type="transmembrane region" description="Helical" evidence="6">
    <location>
        <begin position="20"/>
        <end position="42"/>
    </location>
</feature>
<comment type="subcellular location">
    <subcellularLocation>
        <location evidence="1">Cell membrane</location>
        <topology evidence="1">Multi-pass membrane protein</topology>
    </subcellularLocation>
</comment>
<dbReference type="EMBL" id="CP159218">
    <property type="protein sequence ID" value="XCG63624.1"/>
    <property type="molecule type" value="Genomic_DNA"/>
</dbReference>
<feature type="transmembrane region" description="Helical" evidence="6">
    <location>
        <begin position="112"/>
        <end position="137"/>
    </location>
</feature>
<feature type="transmembrane region" description="Helical" evidence="6">
    <location>
        <begin position="87"/>
        <end position="106"/>
    </location>
</feature>
<name>A0AAU8DN66_9ACTN</name>
<evidence type="ECO:0000256" key="2">
    <source>
        <dbReference type="ARBA" id="ARBA00022448"/>
    </source>
</evidence>
<feature type="transmembrane region" description="Helical" evidence="6">
    <location>
        <begin position="149"/>
        <end position="167"/>
    </location>
</feature>
<evidence type="ECO:0000313" key="8">
    <source>
        <dbReference type="EMBL" id="XCG63624.1"/>
    </source>
</evidence>
<feature type="transmembrane region" description="Helical" evidence="6">
    <location>
        <begin position="271"/>
        <end position="292"/>
    </location>
</feature>
<feature type="domain" description="Major facilitator superfamily (MFS) profile" evidence="7">
    <location>
        <begin position="21"/>
        <end position="461"/>
    </location>
</feature>
<feature type="transmembrane region" description="Helical" evidence="6">
    <location>
        <begin position="371"/>
        <end position="396"/>
    </location>
</feature>
<dbReference type="InterPro" id="IPR020846">
    <property type="entry name" value="MFS_dom"/>
</dbReference>
<feature type="transmembrane region" description="Helical" evidence="6">
    <location>
        <begin position="173"/>
        <end position="192"/>
    </location>
</feature>
<dbReference type="GO" id="GO:0022857">
    <property type="term" value="F:transmembrane transporter activity"/>
    <property type="evidence" value="ECO:0007669"/>
    <property type="project" value="InterPro"/>
</dbReference>
<dbReference type="Pfam" id="PF07690">
    <property type="entry name" value="MFS_1"/>
    <property type="match status" value="1"/>
</dbReference>
<dbReference type="Gene3D" id="1.20.1720.10">
    <property type="entry name" value="Multidrug resistance protein D"/>
    <property type="match status" value="1"/>
</dbReference>
<reference evidence="8" key="1">
    <citation type="submission" date="2024-05" db="EMBL/GenBank/DDBJ databases">
        <authorList>
            <person name="Cai S.Y."/>
            <person name="Jin L.M."/>
            <person name="Li H.R."/>
        </authorList>
    </citation>
    <scope>NUCLEOTIDE SEQUENCE</scope>
    <source>
        <strain evidence="8">A5-74</strain>
    </source>
</reference>
<feature type="transmembrane region" description="Helical" evidence="6">
    <location>
        <begin position="343"/>
        <end position="365"/>
    </location>
</feature>
<evidence type="ECO:0000256" key="6">
    <source>
        <dbReference type="SAM" id="Phobius"/>
    </source>
</evidence>
<gene>
    <name evidence="8" type="ORF">ABLG96_20965</name>
</gene>
<dbReference type="InterPro" id="IPR011701">
    <property type="entry name" value="MFS"/>
</dbReference>
<dbReference type="GO" id="GO:0005886">
    <property type="term" value="C:plasma membrane"/>
    <property type="evidence" value="ECO:0007669"/>
    <property type="project" value="UniProtKB-SubCell"/>
</dbReference>
<dbReference type="RefSeq" id="WP_353649239.1">
    <property type="nucleotide sequence ID" value="NZ_CP159218.1"/>
</dbReference>
<sequence>MRVNEQDLRRADSLDRSTKVLISVLGAAAFVAVLDGTAVTASLEVLRESFATDIATIVWVTSGYLVAAGAALPLVGWASDRYGGRTVFLVGLGMFVAGSLLTGAAWDVASLVAFRVIQGFGGGLLEPAALAVAAALAPRSQVGRVMGRFSLIINIAPVVGPLLGTLLADNGLWRLTFLINLPLGVLILLAALRWVPAPARAVAEGPPSAPDIRGMVLLSSGFVAVLWVVNRSADGSAAAQVIVGAFGAMVLVGYVVHALTTTRSPVLDLRLLSTPSFAAALVGMAGVGFLMYSQLTIYPLLAESRFQLTGLGRGLLTAALGLGLIVSMSNAGSWSDRIGPRRIVTVGGLITTVGFGVLAITAHLLPLWASMTVTLVVGLGFGSVASPMFASVYRILPQARIAQGTTALFIVVQLFASAGVTVMGLLIGPDGAPPFATVFAILAATALAIAVNALRLPGRPSTE</sequence>
<protein>
    <submittedName>
        <fullName evidence="8">MFS transporter</fullName>
    </submittedName>
</protein>
<feature type="transmembrane region" description="Helical" evidence="6">
    <location>
        <begin position="54"/>
        <end position="75"/>
    </location>
</feature>
<dbReference type="InterPro" id="IPR036259">
    <property type="entry name" value="MFS_trans_sf"/>
</dbReference>
<evidence type="ECO:0000256" key="1">
    <source>
        <dbReference type="ARBA" id="ARBA00004651"/>
    </source>
</evidence>
<dbReference type="PANTHER" id="PTHR42718">
    <property type="entry name" value="MAJOR FACILITATOR SUPERFAMILY MULTIDRUG TRANSPORTER MFSC"/>
    <property type="match status" value="1"/>
</dbReference>
<feature type="transmembrane region" description="Helical" evidence="6">
    <location>
        <begin position="241"/>
        <end position="259"/>
    </location>
</feature>
<dbReference type="Gene3D" id="1.20.1250.20">
    <property type="entry name" value="MFS general substrate transporter like domains"/>
    <property type="match status" value="1"/>
</dbReference>
<evidence type="ECO:0000259" key="7">
    <source>
        <dbReference type="PROSITE" id="PS50850"/>
    </source>
</evidence>
<keyword evidence="4 6" id="KW-1133">Transmembrane helix</keyword>
<dbReference type="PROSITE" id="PS50850">
    <property type="entry name" value="MFS"/>
    <property type="match status" value="1"/>
</dbReference>
<evidence type="ECO:0000256" key="5">
    <source>
        <dbReference type="ARBA" id="ARBA00023136"/>
    </source>
</evidence>
<dbReference type="PANTHER" id="PTHR42718:SF9">
    <property type="entry name" value="MAJOR FACILITATOR SUPERFAMILY MULTIDRUG TRANSPORTER MFSC"/>
    <property type="match status" value="1"/>
</dbReference>
<proteinExistence type="predicted"/>
<organism evidence="8">
    <name type="scientific">Nakamurella sp. A5-74</name>
    <dbReference type="NCBI Taxonomy" id="3158264"/>
    <lineage>
        <taxon>Bacteria</taxon>
        <taxon>Bacillati</taxon>
        <taxon>Actinomycetota</taxon>
        <taxon>Actinomycetes</taxon>
        <taxon>Nakamurellales</taxon>
        <taxon>Nakamurellaceae</taxon>
        <taxon>Nakamurella</taxon>
    </lineage>
</organism>
<evidence type="ECO:0000256" key="3">
    <source>
        <dbReference type="ARBA" id="ARBA00022692"/>
    </source>
</evidence>
<feature type="transmembrane region" description="Helical" evidence="6">
    <location>
        <begin position="408"/>
        <end position="428"/>
    </location>
</feature>
<accession>A0AAU8DN66</accession>